<dbReference type="SMART" id="SM00175">
    <property type="entry name" value="RAB"/>
    <property type="match status" value="1"/>
</dbReference>
<evidence type="ECO:0000256" key="7">
    <source>
        <dbReference type="ARBA" id="ARBA00022741"/>
    </source>
</evidence>
<dbReference type="GO" id="GO:0005525">
    <property type="term" value="F:GTP binding"/>
    <property type="evidence" value="ECO:0007669"/>
    <property type="project" value="UniProtKB-KW"/>
</dbReference>
<feature type="coiled-coil region" evidence="15">
    <location>
        <begin position="40"/>
        <end position="74"/>
    </location>
</feature>
<dbReference type="Gene3D" id="1.10.8.60">
    <property type="match status" value="1"/>
</dbReference>
<dbReference type="GO" id="GO:0000502">
    <property type="term" value="C:proteasome complex"/>
    <property type="evidence" value="ECO:0007669"/>
    <property type="project" value="UniProtKB-KW"/>
</dbReference>
<evidence type="ECO:0000256" key="1">
    <source>
        <dbReference type="ARBA" id="ARBA00004123"/>
    </source>
</evidence>
<dbReference type="Pfam" id="PF16450">
    <property type="entry name" value="Prot_ATP_ID_OB_C"/>
    <property type="match status" value="1"/>
</dbReference>
<dbReference type="InterPro" id="IPR012340">
    <property type="entry name" value="NA-bd_OB-fold"/>
</dbReference>
<evidence type="ECO:0000256" key="11">
    <source>
        <dbReference type="ARBA" id="ARBA00023134"/>
    </source>
</evidence>
<feature type="compositionally biased region" description="Basic residues" evidence="16">
    <location>
        <begin position="460"/>
        <end position="478"/>
    </location>
</feature>
<dbReference type="FunFam" id="3.40.50.300:FF:000369">
    <property type="entry name" value="GTP-binding nuclear protein"/>
    <property type="match status" value="1"/>
</dbReference>
<dbReference type="InterPro" id="IPR027417">
    <property type="entry name" value="P-loop_NTPase"/>
</dbReference>
<dbReference type="InterPro" id="IPR003593">
    <property type="entry name" value="AAA+_ATPase"/>
</dbReference>
<keyword evidence="5" id="KW-0813">Transport</keyword>
<dbReference type="GO" id="GO:0006606">
    <property type="term" value="P:protein import into nucleus"/>
    <property type="evidence" value="ECO:0007669"/>
    <property type="project" value="UniProtKB-ARBA"/>
</dbReference>
<dbReference type="SMART" id="SM00174">
    <property type="entry name" value="RHO"/>
    <property type="match status" value="1"/>
</dbReference>
<evidence type="ECO:0000256" key="12">
    <source>
        <dbReference type="ARBA" id="ARBA00023242"/>
    </source>
</evidence>
<dbReference type="PROSITE" id="PS51419">
    <property type="entry name" value="RAB"/>
    <property type="match status" value="1"/>
</dbReference>
<dbReference type="SMART" id="SM00382">
    <property type="entry name" value="AAA"/>
    <property type="match status" value="1"/>
</dbReference>
<evidence type="ECO:0000256" key="4">
    <source>
        <dbReference type="ARBA" id="ARBA00008028"/>
    </source>
</evidence>
<gene>
    <name evidence="18" type="ORF">Bca52824_022886</name>
</gene>
<dbReference type="InterPro" id="IPR002041">
    <property type="entry name" value="Ran_GTPase"/>
</dbReference>
<dbReference type="GO" id="GO:0005634">
    <property type="term" value="C:nucleus"/>
    <property type="evidence" value="ECO:0007669"/>
    <property type="project" value="UniProtKB-SubCell"/>
</dbReference>
<evidence type="ECO:0000256" key="15">
    <source>
        <dbReference type="SAM" id="Coils"/>
    </source>
</evidence>
<dbReference type="Pfam" id="PF00004">
    <property type="entry name" value="AAA"/>
    <property type="match status" value="1"/>
</dbReference>
<evidence type="ECO:0000256" key="3">
    <source>
        <dbReference type="ARBA" id="ARBA00006914"/>
    </source>
</evidence>
<dbReference type="InterPro" id="IPR041569">
    <property type="entry name" value="AAA_lid_3"/>
</dbReference>
<dbReference type="GO" id="GO:0016887">
    <property type="term" value="F:ATP hydrolysis activity"/>
    <property type="evidence" value="ECO:0007669"/>
    <property type="project" value="InterPro"/>
</dbReference>
<dbReference type="PANTHER" id="PTHR23073">
    <property type="entry name" value="26S PROTEASOME REGULATORY SUBUNIT"/>
    <property type="match status" value="1"/>
</dbReference>
<evidence type="ECO:0000256" key="14">
    <source>
        <dbReference type="ARBA" id="ARBA00061931"/>
    </source>
</evidence>
<dbReference type="InterPro" id="IPR032501">
    <property type="entry name" value="Prot_ATP_ID_OB_2nd"/>
</dbReference>
<dbReference type="SMART" id="SM00173">
    <property type="entry name" value="RAS"/>
    <property type="match status" value="1"/>
</dbReference>
<evidence type="ECO:0000256" key="13">
    <source>
        <dbReference type="ARBA" id="ARBA00024659"/>
    </source>
</evidence>
<dbReference type="PROSITE" id="PS00674">
    <property type="entry name" value="AAA"/>
    <property type="match status" value="1"/>
</dbReference>
<sequence length="737" mass="83293">MAAVGVESMRPETAVEETCNVKIAAAKQGEGLKQYYLQHTHELQRQLRQKTNNLNRLEAQRNELNSRVRMLREELQLLQEPGSYVGEVVKVMGKNKVLVKVHPEGKYVVDIDKSIDITKITPSTRVALRNDSYVLHLVLPSKVDPLVNLMKVEKVPDSTYDMIGGLDQQIKEIKEVIELPIKHPELFESLGIAQPKGVLLYGPPGTGKTLLARAVAHHTDCTFIRVSGSELVQKYIGEGSRMVRELFVMAREHAPSIIFMDEIDSIGSARMESGSGNGDSEVQRTMLELLNQLDGFEASNKIKVLMATNRIDILDQALLRPGRIDRKIEFPNPNEDSRFDILKIHSRKMNLMRGIDLKKIAEKMNGASGAELKAVCTEAGMFALRERRVHVTQEDFEMAVAKVMKKDTEKNMSLRKLWKRQSIPGLKEKTRQGAEDSVELKLKKRSNGGESCVEMEEPSKRRKSNGHKNSVRPKRKPLQKFPLLKTHPHLPLAASLLINIISTLAPHRLILCDSENMALPNQQTVDYPSFKLVIVGDGGTGKTTFVKRHLTGEFEKKYEPTIGVEVHPLDFFTNCGKIRFYCWDTAGQEKFGGLRDGYYIHGQCAVIMFDVTARLTYKNVPTWHRDLCRVCENIPIVLCGNKVDVKNRQVKAKQVTFHRKKNLQYYEISAKSNYNFEKPFLYLARKLAGDQNLHFVESPALAPPEVHIDFAEQQKNEADLIAAAAQPLPDDDDDAFE</sequence>
<comment type="caution">
    <text evidence="18">The sequence shown here is derived from an EMBL/GenBank/DDBJ whole genome shotgun (WGS) entry which is preliminary data.</text>
</comment>
<keyword evidence="7" id="KW-0547">Nucleotide-binding</keyword>
<accession>A0A8X7VHI8</accession>
<dbReference type="Pfam" id="PF17862">
    <property type="entry name" value="AAA_lid_3"/>
    <property type="match status" value="1"/>
</dbReference>
<keyword evidence="8" id="KW-0067">ATP-binding</keyword>
<feature type="region of interest" description="Disordered" evidence="16">
    <location>
        <begin position="425"/>
        <end position="479"/>
    </location>
</feature>
<dbReference type="InterPro" id="IPR003960">
    <property type="entry name" value="ATPase_AAA_CS"/>
</dbReference>
<evidence type="ECO:0000256" key="2">
    <source>
        <dbReference type="ARBA" id="ARBA00004496"/>
    </source>
</evidence>
<dbReference type="Gene3D" id="3.40.50.300">
    <property type="entry name" value="P-loop containing nucleotide triphosphate hydrolases"/>
    <property type="match status" value="2"/>
</dbReference>
<dbReference type="InterPro" id="IPR001806">
    <property type="entry name" value="Small_GTPase"/>
</dbReference>
<dbReference type="Proteomes" id="UP000886595">
    <property type="component" value="Unassembled WGS sequence"/>
</dbReference>
<dbReference type="GO" id="GO:0005524">
    <property type="term" value="F:ATP binding"/>
    <property type="evidence" value="ECO:0007669"/>
    <property type="project" value="UniProtKB-KW"/>
</dbReference>
<comment type="subunit">
    <text evidence="14">Component of the 19S regulatory particle (RP/PA700) base subcomplex of the 26S proteasome. The 26S proteasome is composed of a core protease (CP), known as the 20S proteasome, capped at one or both ends by the 19S regulatory particle (RP/PA700). The RP/PA700 complex is composed of at least 17 different subunits in two subcomplexes, the base and the lid, which form the portions proximal and distal to the 20S proteolytic core, respectively.</text>
</comment>
<comment type="similarity">
    <text evidence="4">Belongs to the small GTPase superfamily. Ran family.</text>
</comment>
<evidence type="ECO:0000256" key="6">
    <source>
        <dbReference type="ARBA" id="ARBA00022490"/>
    </source>
</evidence>
<proteinExistence type="inferred from homology"/>
<evidence type="ECO:0000256" key="5">
    <source>
        <dbReference type="ARBA" id="ARBA00022448"/>
    </source>
</evidence>
<dbReference type="GO" id="GO:0005737">
    <property type="term" value="C:cytoplasm"/>
    <property type="evidence" value="ECO:0007669"/>
    <property type="project" value="UniProtKB-SubCell"/>
</dbReference>
<dbReference type="FunFam" id="1.10.8.60:FF:000006">
    <property type="entry name" value="26S protease regulatory subunit 8"/>
    <property type="match status" value="1"/>
</dbReference>
<dbReference type="Gene3D" id="2.40.50.140">
    <property type="entry name" value="Nucleic acid-binding proteins"/>
    <property type="match status" value="1"/>
</dbReference>
<keyword evidence="15" id="KW-0175">Coiled coil</keyword>
<keyword evidence="10" id="KW-0647">Proteasome</keyword>
<dbReference type="SUPFAM" id="SSF52540">
    <property type="entry name" value="P-loop containing nucleoside triphosphate hydrolases"/>
    <property type="match status" value="2"/>
</dbReference>
<keyword evidence="19" id="KW-1185">Reference proteome</keyword>
<protein>
    <recommendedName>
        <fullName evidence="17">AAA+ ATPase domain-containing protein</fullName>
    </recommendedName>
</protein>
<dbReference type="AlphaFoldDB" id="A0A8X7VHI8"/>
<keyword evidence="12" id="KW-0539">Nucleus</keyword>
<comment type="similarity">
    <text evidence="3">Belongs to the AAA ATPase family.</text>
</comment>
<evidence type="ECO:0000313" key="18">
    <source>
        <dbReference type="EMBL" id="KAG2311329.1"/>
    </source>
</evidence>
<dbReference type="PROSITE" id="PS51421">
    <property type="entry name" value="RAS"/>
    <property type="match status" value="1"/>
</dbReference>
<keyword evidence="9" id="KW-0653">Protein transport</keyword>
<evidence type="ECO:0000313" key="19">
    <source>
        <dbReference type="Proteomes" id="UP000886595"/>
    </source>
</evidence>
<reference evidence="18 19" key="1">
    <citation type="submission" date="2020-02" db="EMBL/GenBank/DDBJ databases">
        <authorList>
            <person name="Ma Q."/>
            <person name="Huang Y."/>
            <person name="Song X."/>
            <person name="Pei D."/>
        </authorList>
    </citation>
    <scope>NUCLEOTIDE SEQUENCE [LARGE SCALE GENOMIC DNA]</scope>
    <source>
        <strain evidence="18">Sxm20200214</strain>
        <tissue evidence="18">Leaf</tissue>
    </source>
</reference>
<keyword evidence="6" id="KW-0963">Cytoplasm</keyword>
<dbReference type="SMART" id="SM00176">
    <property type="entry name" value="RAN"/>
    <property type="match status" value="1"/>
</dbReference>
<dbReference type="GO" id="GO:0003924">
    <property type="term" value="F:GTPase activity"/>
    <property type="evidence" value="ECO:0007669"/>
    <property type="project" value="InterPro"/>
</dbReference>
<evidence type="ECO:0000256" key="9">
    <source>
        <dbReference type="ARBA" id="ARBA00022927"/>
    </source>
</evidence>
<dbReference type="CDD" id="cd19502">
    <property type="entry name" value="RecA-like_PAN_like"/>
    <property type="match status" value="1"/>
</dbReference>
<keyword evidence="11" id="KW-0342">GTP-binding</keyword>
<dbReference type="InterPro" id="IPR003959">
    <property type="entry name" value="ATPase_AAA_core"/>
</dbReference>
<dbReference type="FunFam" id="3.40.50.300:FF:000030">
    <property type="entry name" value="26S protease regulatory subunit 8"/>
    <property type="match status" value="1"/>
</dbReference>
<organism evidence="18 19">
    <name type="scientific">Brassica carinata</name>
    <name type="common">Ethiopian mustard</name>
    <name type="synonym">Abyssinian cabbage</name>
    <dbReference type="NCBI Taxonomy" id="52824"/>
    <lineage>
        <taxon>Eukaryota</taxon>
        <taxon>Viridiplantae</taxon>
        <taxon>Streptophyta</taxon>
        <taxon>Embryophyta</taxon>
        <taxon>Tracheophyta</taxon>
        <taxon>Spermatophyta</taxon>
        <taxon>Magnoliopsida</taxon>
        <taxon>eudicotyledons</taxon>
        <taxon>Gunneridae</taxon>
        <taxon>Pentapetalae</taxon>
        <taxon>rosids</taxon>
        <taxon>malvids</taxon>
        <taxon>Brassicales</taxon>
        <taxon>Brassicaceae</taxon>
        <taxon>Brassiceae</taxon>
        <taxon>Brassica</taxon>
    </lineage>
</organism>
<dbReference type="InterPro" id="IPR005225">
    <property type="entry name" value="Small_GTP-bd"/>
</dbReference>
<comment type="subcellular location">
    <subcellularLocation>
        <location evidence="2">Cytoplasm</location>
    </subcellularLocation>
    <subcellularLocation>
        <location evidence="1">Nucleus</location>
    </subcellularLocation>
</comment>
<comment type="function">
    <text evidence="13">GTP-binding protein involved in nucleocytoplasmic transport. Required for the import of protein into the nucleus and also for RNA export. Involved in chromatin condensation and control of cell cycle.</text>
</comment>
<dbReference type="NCBIfam" id="TIGR00231">
    <property type="entry name" value="small_GTP"/>
    <property type="match status" value="1"/>
</dbReference>
<evidence type="ECO:0000259" key="17">
    <source>
        <dbReference type="SMART" id="SM00382"/>
    </source>
</evidence>
<evidence type="ECO:0000256" key="10">
    <source>
        <dbReference type="ARBA" id="ARBA00022942"/>
    </source>
</evidence>
<evidence type="ECO:0000256" key="8">
    <source>
        <dbReference type="ARBA" id="ARBA00022840"/>
    </source>
</evidence>
<evidence type="ECO:0000256" key="16">
    <source>
        <dbReference type="SAM" id="MobiDB-lite"/>
    </source>
</evidence>
<feature type="compositionally biased region" description="Basic and acidic residues" evidence="16">
    <location>
        <begin position="426"/>
        <end position="441"/>
    </location>
</feature>
<dbReference type="PRINTS" id="PR00627">
    <property type="entry name" value="GTPRANTC4"/>
</dbReference>
<dbReference type="EMBL" id="JAAMPC010000005">
    <property type="protein sequence ID" value="KAG2311329.1"/>
    <property type="molecule type" value="Genomic_DNA"/>
</dbReference>
<dbReference type="PROSITE" id="PS51418">
    <property type="entry name" value="RAN"/>
    <property type="match status" value="1"/>
</dbReference>
<dbReference type="CDD" id="cd00877">
    <property type="entry name" value="Ran"/>
    <property type="match status" value="1"/>
</dbReference>
<dbReference type="Pfam" id="PF00071">
    <property type="entry name" value="Ras"/>
    <property type="match status" value="1"/>
</dbReference>
<name>A0A8X7VHI8_BRACI</name>
<dbReference type="InterPro" id="IPR050221">
    <property type="entry name" value="26S_Proteasome_ATPase"/>
</dbReference>
<dbReference type="FunFam" id="2.40.50.140:FF:000044">
    <property type="entry name" value="26S protease regulatory subunit 8"/>
    <property type="match status" value="1"/>
</dbReference>
<feature type="domain" description="AAA+ ATPase" evidence="17">
    <location>
        <begin position="194"/>
        <end position="334"/>
    </location>
</feature>